<accession>A0A1L7WM32</accession>
<evidence type="ECO:0000256" key="2">
    <source>
        <dbReference type="ARBA" id="ARBA00022786"/>
    </source>
</evidence>
<dbReference type="SMART" id="SM00212">
    <property type="entry name" value="UBCc"/>
    <property type="match status" value="1"/>
</dbReference>
<keyword evidence="5" id="KW-1185">Reference proteome</keyword>
<protein>
    <recommendedName>
        <fullName evidence="3">UBC core domain-containing protein</fullName>
    </recommendedName>
</protein>
<dbReference type="Pfam" id="PF00179">
    <property type="entry name" value="UQ_con"/>
    <property type="match status" value="1"/>
</dbReference>
<evidence type="ECO:0000313" key="4">
    <source>
        <dbReference type="EMBL" id="CZR53844.1"/>
    </source>
</evidence>
<proteinExistence type="predicted"/>
<dbReference type="GO" id="GO:0043066">
    <property type="term" value="P:negative regulation of apoptotic process"/>
    <property type="evidence" value="ECO:0007669"/>
    <property type="project" value="TreeGrafter"/>
</dbReference>
<evidence type="ECO:0000259" key="3">
    <source>
        <dbReference type="PROSITE" id="PS50127"/>
    </source>
</evidence>
<dbReference type="STRING" id="576137.A0A1L7WM32"/>
<dbReference type="GO" id="GO:0004869">
    <property type="term" value="F:cysteine-type endopeptidase inhibitor activity"/>
    <property type="evidence" value="ECO:0007669"/>
    <property type="project" value="TreeGrafter"/>
</dbReference>
<dbReference type="SUPFAM" id="SSF54495">
    <property type="entry name" value="UBC-like"/>
    <property type="match status" value="1"/>
</dbReference>
<sequence>MSNSRDVSKQFARLGLRDEAPSSQDVKGNLRLLQKLHTKYHEVLCRSCRAPLSFGVVREHIRRWIDQAKGSQPAQISGVWVQRMPEVLFGIYILLSRFDEVELLLQQGAVEKARENTSRSSGDKGIGYNQESLWSGRSSYGLATVHIKHPEPRRENGQPTPILVKLLIEERPDKKQSPGLHFIDDSRQRPAFNFDSSEAAKDFKSDNSQDSIAICKQLVNFYKIIEQNAPETVCKITSVNKDPWMVFTEKNRVAFTEDVLSGHHYHDCIRKLRSSRPGRMAALSQEIASLTSSLPPGIFLKISESRPDEMKVLIISVEGTPYEGGLFRFNISLPGEWPVLLPKVDFVGDEESRDGLNPNLHWDDGKVCFSLINTWNGSPEEAWQANRSTLLSVFVSIQAMILGATEPADNEPNHFGRGSFSERRFTRQRAEAQVVRFTILYWLKSSSA</sequence>
<keyword evidence="1" id="KW-0808">Transferase</keyword>
<dbReference type="InterPro" id="IPR000608">
    <property type="entry name" value="UBC"/>
</dbReference>
<dbReference type="EMBL" id="FJOG01000004">
    <property type="protein sequence ID" value="CZR53844.1"/>
    <property type="molecule type" value="Genomic_DNA"/>
</dbReference>
<dbReference type="Gene3D" id="3.10.110.10">
    <property type="entry name" value="Ubiquitin Conjugating Enzyme"/>
    <property type="match status" value="1"/>
</dbReference>
<dbReference type="GO" id="GO:0005634">
    <property type="term" value="C:nucleus"/>
    <property type="evidence" value="ECO:0007669"/>
    <property type="project" value="TreeGrafter"/>
</dbReference>
<reference evidence="4 5" key="1">
    <citation type="submission" date="2016-03" db="EMBL/GenBank/DDBJ databases">
        <authorList>
            <person name="Ploux O."/>
        </authorList>
    </citation>
    <scope>NUCLEOTIDE SEQUENCE [LARGE SCALE GENOMIC DNA]</scope>
    <source>
        <strain evidence="4 5">UAMH 11012</strain>
    </source>
</reference>
<dbReference type="OrthoDB" id="47801at2759"/>
<dbReference type="PANTHER" id="PTHR46116:SF39">
    <property type="entry name" value="BACULOVIRAL IAP REPEAT-CONTAINING PROTEIN 6"/>
    <property type="match status" value="1"/>
</dbReference>
<keyword evidence="2" id="KW-0833">Ubl conjugation pathway</keyword>
<evidence type="ECO:0000256" key="1">
    <source>
        <dbReference type="ARBA" id="ARBA00022679"/>
    </source>
</evidence>
<dbReference type="PANTHER" id="PTHR46116">
    <property type="entry name" value="(E3-INDEPENDENT) E2 UBIQUITIN-CONJUGATING ENZYME"/>
    <property type="match status" value="1"/>
</dbReference>
<dbReference type="PROSITE" id="PS50127">
    <property type="entry name" value="UBC_2"/>
    <property type="match status" value="1"/>
</dbReference>
<name>A0A1L7WM32_9HELO</name>
<feature type="domain" description="UBC core" evidence="3">
    <location>
        <begin position="278"/>
        <end position="443"/>
    </location>
</feature>
<dbReference type="AlphaFoldDB" id="A0A1L7WM32"/>
<dbReference type="Proteomes" id="UP000184330">
    <property type="component" value="Unassembled WGS sequence"/>
</dbReference>
<organism evidence="4 5">
    <name type="scientific">Phialocephala subalpina</name>
    <dbReference type="NCBI Taxonomy" id="576137"/>
    <lineage>
        <taxon>Eukaryota</taxon>
        <taxon>Fungi</taxon>
        <taxon>Dikarya</taxon>
        <taxon>Ascomycota</taxon>
        <taxon>Pezizomycotina</taxon>
        <taxon>Leotiomycetes</taxon>
        <taxon>Helotiales</taxon>
        <taxon>Mollisiaceae</taxon>
        <taxon>Phialocephala</taxon>
        <taxon>Phialocephala fortinii species complex</taxon>
    </lineage>
</organism>
<gene>
    <name evidence="4" type="ORF">PAC_03726</name>
</gene>
<evidence type="ECO:0000313" key="5">
    <source>
        <dbReference type="Proteomes" id="UP000184330"/>
    </source>
</evidence>
<dbReference type="InterPro" id="IPR016135">
    <property type="entry name" value="UBQ-conjugating_enzyme/RWD"/>
</dbReference>
<dbReference type="GO" id="GO:0016740">
    <property type="term" value="F:transferase activity"/>
    <property type="evidence" value="ECO:0007669"/>
    <property type="project" value="UniProtKB-KW"/>
</dbReference>